<gene>
    <name evidence="1" type="ORF">BH695_4571</name>
</gene>
<evidence type="ECO:0000313" key="1">
    <source>
        <dbReference type="EMBL" id="ARI83850.1"/>
    </source>
</evidence>
<evidence type="ECO:0000313" key="2">
    <source>
        <dbReference type="Proteomes" id="UP000192439"/>
    </source>
</evidence>
<accession>A0AB33BV51</accession>
<dbReference type="AlphaFoldDB" id="A0AB33BV51"/>
<sequence>MLAENNRRKPCQVRLTRIQKSNFNKKSFLLCWIPGYLGFAEKVSRGGRVWGVGCRV</sequence>
<proteinExistence type="predicted"/>
<reference evidence="1 2" key="1">
    <citation type="journal article" date="2018" name="Harmful Algae">
        <title>The highly heterogeneous methylated genomes and diverse restriction-modification systems of bloom-forming Microcystis.</title>
        <authorList>
            <person name="Zhao L."/>
            <person name="Song Y."/>
            <person name="Li L."/>
            <person name="Gan N."/>
            <person name="Brand J.J."/>
            <person name="Song L."/>
        </authorList>
    </citation>
    <scope>NUCLEOTIDE SEQUENCE [LARGE SCALE GENOMIC DNA]</scope>
    <source>
        <strain evidence="1 2">PCC 7806SL</strain>
    </source>
</reference>
<dbReference type="Proteomes" id="UP000192439">
    <property type="component" value="Chromosome"/>
</dbReference>
<keyword evidence="2" id="KW-1185">Reference proteome</keyword>
<protein>
    <submittedName>
        <fullName evidence="1">Uncharacterized protein</fullName>
    </submittedName>
</protein>
<name>A0AB33BV51_MICA7</name>
<organism evidence="1 2">
    <name type="scientific">Microcystis aeruginosa PCC 7806SL</name>
    <dbReference type="NCBI Taxonomy" id="1903187"/>
    <lineage>
        <taxon>Bacteria</taxon>
        <taxon>Bacillati</taxon>
        <taxon>Cyanobacteriota</taxon>
        <taxon>Cyanophyceae</taxon>
        <taxon>Oscillatoriophycideae</taxon>
        <taxon>Chroococcales</taxon>
        <taxon>Microcystaceae</taxon>
        <taxon>Microcystis</taxon>
    </lineage>
</organism>
<dbReference type="EMBL" id="CP020771">
    <property type="protein sequence ID" value="ARI83850.1"/>
    <property type="molecule type" value="Genomic_DNA"/>
</dbReference>